<dbReference type="Pfam" id="PF00775">
    <property type="entry name" value="Dioxygenase_C"/>
    <property type="match status" value="1"/>
</dbReference>
<dbReference type="STRING" id="1287681.M7T7Y8"/>
<reference evidence="7" key="1">
    <citation type="journal article" date="2013" name="Genome Announc.">
        <title>Draft genome sequence of the grapevine dieback fungus Eutypa lata UCR-EL1.</title>
        <authorList>
            <person name="Blanco-Ulate B."/>
            <person name="Rolshausen P.E."/>
            <person name="Cantu D."/>
        </authorList>
    </citation>
    <scope>NUCLEOTIDE SEQUENCE [LARGE SCALE GENOMIC DNA]</scope>
    <source>
        <strain evidence="7">UCR-EL1</strain>
    </source>
</reference>
<dbReference type="Gene3D" id="2.60.130.10">
    <property type="entry name" value="Aromatic compound dioxygenase"/>
    <property type="match status" value="1"/>
</dbReference>
<accession>M7T7Y8</accession>
<organism evidence="6 7">
    <name type="scientific">Eutypa lata (strain UCR-EL1)</name>
    <name type="common">Grapevine dieback disease fungus</name>
    <name type="synonym">Eutypa armeniacae</name>
    <dbReference type="NCBI Taxonomy" id="1287681"/>
    <lineage>
        <taxon>Eukaryota</taxon>
        <taxon>Fungi</taxon>
        <taxon>Dikarya</taxon>
        <taxon>Ascomycota</taxon>
        <taxon>Pezizomycotina</taxon>
        <taxon>Sordariomycetes</taxon>
        <taxon>Xylariomycetidae</taxon>
        <taxon>Xylariales</taxon>
        <taxon>Diatrypaceae</taxon>
        <taxon>Eutypa</taxon>
    </lineage>
</organism>
<feature type="region of interest" description="Disordered" evidence="4">
    <location>
        <begin position="144"/>
        <end position="197"/>
    </location>
</feature>
<evidence type="ECO:0000256" key="2">
    <source>
        <dbReference type="ARBA" id="ARBA00022964"/>
    </source>
</evidence>
<dbReference type="InterPro" id="IPR050770">
    <property type="entry name" value="Intradiol_RC_Dioxygenase"/>
</dbReference>
<dbReference type="SUPFAM" id="SSF49482">
    <property type="entry name" value="Aromatic compound dioxygenase"/>
    <property type="match status" value="1"/>
</dbReference>
<evidence type="ECO:0000313" key="6">
    <source>
        <dbReference type="EMBL" id="EMR72752.1"/>
    </source>
</evidence>
<dbReference type="OrthoDB" id="5238185at2759"/>
<evidence type="ECO:0000259" key="5">
    <source>
        <dbReference type="Pfam" id="PF00775"/>
    </source>
</evidence>
<protein>
    <submittedName>
        <fullName evidence="6">Putative catechol-dioxygenase 1 protein</fullName>
    </submittedName>
</protein>
<dbReference type="PANTHER" id="PTHR33711">
    <property type="entry name" value="DIOXYGENASE, PUTATIVE (AFU_ORTHOLOGUE AFUA_2G02910)-RELATED"/>
    <property type="match status" value="1"/>
</dbReference>
<keyword evidence="7" id="KW-1185">Reference proteome</keyword>
<evidence type="ECO:0000256" key="4">
    <source>
        <dbReference type="SAM" id="MobiDB-lite"/>
    </source>
</evidence>
<dbReference type="InterPro" id="IPR015889">
    <property type="entry name" value="Intradiol_dOase_core"/>
</dbReference>
<dbReference type="KEGG" id="ela:UCREL1_190"/>
<dbReference type="InterPro" id="IPR000627">
    <property type="entry name" value="Intradiol_dOase_C"/>
</dbReference>
<feature type="compositionally biased region" description="Basic and acidic residues" evidence="4">
    <location>
        <begin position="186"/>
        <end position="197"/>
    </location>
</feature>
<dbReference type="eggNOG" id="ENOG502QU2V">
    <property type="taxonomic scope" value="Eukaryota"/>
</dbReference>
<dbReference type="GO" id="GO:0016702">
    <property type="term" value="F:oxidoreductase activity, acting on single donors with incorporation of molecular oxygen, incorporation of two atoms of oxygen"/>
    <property type="evidence" value="ECO:0007669"/>
    <property type="project" value="InterPro"/>
</dbReference>
<evidence type="ECO:0000256" key="3">
    <source>
        <dbReference type="ARBA" id="ARBA00023002"/>
    </source>
</evidence>
<dbReference type="Proteomes" id="UP000012174">
    <property type="component" value="Unassembled WGS sequence"/>
</dbReference>
<evidence type="ECO:0000256" key="1">
    <source>
        <dbReference type="ARBA" id="ARBA00007825"/>
    </source>
</evidence>
<comment type="similarity">
    <text evidence="1">Belongs to the intradiol ring-cleavage dioxygenase family.</text>
</comment>
<dbReference type="HOGENOM" id="CLU_1266890_0_0_1"/>
<name>M7T7Y8_EUTLA</name>
<sequence>MLEVWQSAPNGLYEQQDDLQPEMNLRGRFATTTSAAFTNNTFSEAGAEADANARGKHGGGHYSFVCLKPTAYPIPDDGPAGRLLGLLDRHPFRPGHLHFVVSAPGFRTLTTQVFDRDDPYVGGDAAFAVKEELLVEFRPLRGEEGSVGDDGVESNKEKTVGGEVSRIGMGSGSVGGNGGNGGNDGETERKKERDGEQLWKQKYKPKWYLEFDFSLVEL</sequence>
<gene>
    <name evidence="6" type="ORF">UCREL1_190</name>
</gene>
<dbReference type="GO" id="GO:0008199">
    <property type="term" value="F:ferric iron binding"/>
    <property type="evidence" value="ECO:0007669"/>
    <property type="project" value="InterPro"/>
</dbReference>
<keyword evidence="2 6" id="KW-0223">Dioxygenase</keyword>
<dbReference type="AlphaFoldDB" id="M7T7Y8"/>
<proteinExistence type="inferred from homology"/>
<feature type="compositionally biased region" description="Gly residues" evidence="4">
    <location>
        <begin position="169"/>
        <end position="184"/>
    </location>
</feature>
<dbReference type="EMBL" id="KB705384">
    <property type="protein sequence ID" value="EMR72752.1"/>
    <property type="molecule type" value="Genomic_DNA"/>
</dbReference>
<dbReference type="PANTHER" id="PTHR33711:SF7">
    <property type="entry name" value="INTRADIOL RING-CLEAVAGE DIOXYGENASES DOMAIN-CONTAINING PROTEIN-RELATED"/>
    <property type="match status" value="1"/>
</dbReference>
<keyword evidence="3" id="KW-0560">Oxidoreductase</keyword>
<feature type="domain" description="Intradiol ring-cleavage dioxygenases" evidence="5">
    <location>
        <begin position="59"/>
        <end position="138"/>
    </location>
</feature>
<evidence type="ECO:0000313" key="7">
    <source>
        <dbReference type="Proteomes" id="UP000012174"/>
    </source>
</evidence>